<keyword evidence="2" id="KW-1185">Reference proteome</keyword>
<evidence type="ECO:0000313" key="2">
    <source>
        <dbReference type="Proteomes" id="UP001151760"/>
    </source>
</evidence>
<sequence length="87" mass="9088">MSGVVNISCKGLILLVNVNDSRDGYDGAGAAIVEFGGGVICGEWLLLGSSVDGEVVLPRFNVTLTSYGREVAMVLVGEDLLDEPTIM</sequence>
<gene>
    <name evidence="1" type="ORF">Tco_1020114</name>
</gene>
<accession>A0ABQ5FZ69</accession>
<organism evidence="1 2">
    <name type="scientific">Tanacetum coccineum</name>
    <dbReference type="NCBI Taxonomy" id="301880"/>
    <lineage>
        <taxon>Eukaryota</taxon>
        <taxon>Viridiplantae</taxon>
        <taxon>Streptophyta</taxon>
        <taxon>Embryophyta</taxon>
        <taxon>Tracheophyta</taxon>
        <taxon>Spermatophyta</taxon>
        <taxon>Magnoliopsida</taxon>
        <taxon>eudicotyledons</taxon>
        <taxon>Gunneridae</taxon>
        <taxon>Pentapetalae</taxon>
        <taxon>asterids</taxon>
        <taxon>campanulids</taxon>
        <taxon>Asterales</taxon>
        <taxon>Asteraceae</taxon>
        <taxon>Asteroideae</taxon>
        <taxon>Anthemideae</taxon>
        <taxon>Anthemidinae</taxon>
        <taxon>Tanacetum</taxon>
    </lineage>
</organism>
<reference evidence="1" key="2">
    <citation type="submission" date="2022-01" db="EMBL/GenBank/DDBJ databases">
        <authorList>
            <person name="Yamashiro T."/>
            <person name="Shiraishi A."/>
            <person name="Satake H."/>
            <person name="Nakayama K."/>
        </authorList>
    </citation>
    <scope>NUCLEOTIDE SEQUENCE</scope>
</reference>
<comment type="caution">
    <text evidence="1">The sequence shown here is derived from an EMBL/GenBank/DDBJ whole genome shotgun (WGS) entry which is preliminary data.</text>
</comment>
<reference evidence="1" key="1">
    <citation type="journal article" date="2022" name="Int. J. Mol. Sci.">
        <title>Draft Genome of Tanacetum Coccineum: Genomic Comparison of Closely Related Tanacetum-Family Plants.</title>
        <authorList>
            <person name="Yamashiro T."/>
            <person name="Shiraishi A."/>
            <person name="Nakayama K."/>
            <person name="Satake H."/>
        </authorList>
    </citation>
    <scope>NUCLEOTIDE SEQUENCE</scope>
</reference>
<protein>
    <submittedName>
        <fullName evidence="1">Uncharacterized protein</fullName>
    </submittedName>
</protein>
<dbReference type="Proteomes" id="UP001151760">
    <property type="component" value="Unassembled WGS sequence"/>
</dbReference>
<proteinExistence type="predicted"/>
<evidence type="ECO:0000313" key="1">
    <source>
        <dbReference type="EMBL" id="GJT68634.1"/>
    </source>
</evidence>
<name>A0ABQ5FZ69_9ASTR</name>
<dbReference type="EMBL" id="BQNB010017917">
    <property type="protein sequence ID" value="GJT68634.1"/>
    <property type="molecule type" value="Genomic_DNA"/>
</dbReference>